<comment type="caution">
    <text evidence="1">The sequence shown here is derived from an EMBL/GenBank/DDBJ whole genome shotgun (WGS) entry which is preliminary data.</text>
</comment>
<protein>
    <submittedName>
        <fullName evidence="1">Uncharacterized protein</fullName>
    </submittedName>
</protein>
<name>A0A150GKP0_GONPE</name>
<dbReference type="OrthoDB" id="547380at2759"/>
<evidence type="ECO:0000313" key="2">
    <source>
        <dbReference type="Proteomes" id="UP000075714"/>
    </source>
</evidence>
<organism evidence="1 2">
    <name type="scientific">Gonium pectorale</name>
    <name type="common">Green alga</name>
    <dbReference type="NCBI Taxonomy" id="33097"/>
    <lineage>
        <taxon>Eukaryota</taxon>
        <taxon>Viridiplantae</taxon>
        <taxon>Chlorophyta</taxon>
        <taxon>core chlorophytes</taxon>
        <taxon>Chlorophyceae</taxon>
        <taxon>CS clade</taxon>
        <taxon>Chlamydomonadales</taxon>
        <taxon>Volvocaceae</taxon>
        <taxon>Gonium</taxon>
    </lineage>
</organism>
<proteinExistence type="predicted"/>
<dbReference type="EMBL" id="LSYV01000018">
    <property type="protein sequence ID" value="KXZ50354.1"/>
    <property type="molecule type" value="Genomic_DNA"/>
</dbReference>
<keyword evidence="2" id="KW-1185">Reference proteome</keyword>
<reference evidence="2" key="1">
    <citation type="journal article" date="2016" name="Nat. Commun.">
        <title>The Gonium pectorale genome demonstrates co-option of cell cycle regulation during the evolution of multicellularity.</title>
        <authorList>
            <person name="Hanschen E.R."/>
            <person name="Marriage T.N."/>
            <person name="Ferris P.J."/>
            <person name="Hamaji T."/>
            <person name="Toyoda A."/>
            <person name="Fujiyama A."/>
            <person name="Neme R."/>
            <person name="Noguchi H."/>
            <person name="Minakuchi Y."/>
            <person name="Suzuki M."/>
            <person name="Kawai-Toyooka H."/>
            <person name="Smith D.R."/>
            <person name="Sparks H."/>
            <person name="Anderson J."/>
            <person name="Bakaric R."/>
            <person name="Luria V."/>
            <person name="Karger A."/>
            <person name="Kirschner M.W."/>
            <person name="Durand P.M."/>
            <person name="Michod R.E."/>
            <person name="Nozaki H."/>
            <person name="Olson B.J."/>
        </authorList>
    </citation>
    <scope>NUCLEOTIDE SEQUENCE [LARGE SCALE GENOMIC DNA]</scope>
    <source>
        <strain evidence="2">NIES-2863</strain>
    </source>
</reference>
<dbReference type="AlphaFoldDB" id="A0A150GKP0"/>
<dbReference type="Proteomes" id="UP000075714">
    <property type="component" value="Unassembled WGS sequence"/>
</dbReference>
<gene>
    <name evidence="1" type="ORF">GPECTOR_17g995</name>
</gene>
<sequence>MPCYKHAGVIFKGLKLSASGRPILERLKSGKKGKLFVPDYGDKQRCQYIFSSFEEASAVLPPELIETVKEHTNNMARALGLESPITTPPAVILNAQPVNKNGEKAPPVALLAAHMDLATFQRGFVTILALVMYSLIVYLCSEAEVLAYEELVQQVKKGEGSQKDLDIWCRSHRNQGVRIVLQPGDVLFMTGNTVHRGDKGIEDYSAPRLHLNTVEAHGKNKDKGKEQDTVIMDVWGRQFSSVFQ</sequence>
<evidence type="ECO:0000313" key="1">
    <source>
        <dbReference type="EMBL" id="KXZ50354.1"/>
    </source>
</evidence>
<accession>A0A150GKP0</accession>